<dbReference type="KEGG" id="mfel:JPM2_4350"/>
<dbReference type="InterPro" id="IPR058660">
    <property type="entry name" value="WHD_DnaB"/>
</dbReference>
<keyword evidence="3" id="KW-1185">Reference proteome</keyword>
<dbReference type="GeneID" id="89496669"/>
<name>A0A809RTV2_9BACT</name>
<organism evidence="2 3">
    <name type="scientific">Mycoplasmopsis felis</name>
    <dbReference type="NCBI Taxonomy" id="33923"/>
    <lineage>
        <taxon>Bacteria</taxon>
        <taxon>Bacillati</taxon>
        <taxon>Mycoplasmatota</taxon>
        <taxon>Mycoplasmoidales</taxon>
        <taxon>Metamycoplasmataceae</taxon>
        <taxon>Mycoplasmopsis</taxon>
    </lineage>
</organism>
<proteinExistence type="predicted"/>
<dbReference type="Proteomes" id="UP000464317">
    <property type="component" value="Chromosome"/>
</dbReference>
<evidence type="ECO:0000313" key="2">
    <source>
        <dbReference type="EMBL" id="BBU47742.1"/>
    </source>
</evidence>
<dbReference type="EMBL" id="AP022325">
    <property type="protein sequence ID" value="BBU47742.1"/>
    <property type="molecule type" value="Genomic_DNA"/>
</dbReference>
<evidence type="ECO:0000259" key="1">
    <source>
        <dbReference type="Pfam" id="PF25888"/>
    </source>
</evidence>
<gene>
    <name evidence="2" type="ORF">JPM2_4350</name>
</gene>
<evidence type="ECO:0000313" key="3">
    <source>
        <dbReference type="Proteomes" id="UP000464317"/>
    </source>
</evidence>
<dbReference type="Pfam" id="PF25888">
    <property type="entry name" value="WHD_DnaB"/>
    <property type="match status" value="1"/>
</dbReference>
<feature type="domain" description="Replicative helicase loading/DNA remodeling protein DnaB N-terminal winged helix" evidence="1">
    <location>
        <begin position="10"/>
        <end position="170"/>
    </location>
</feature>
<sequence>MKSLKLDYNKFIVSKKFNITYDDLHNLRQFYGIFLGTTAVCLYQYLIDLLNGSYESIVEFDFKTLALFLNVHEDELQIARKRLEGAGLLNTYKDNKKALTIFEIQKPISIEDLQKNSFLTNLIESKIGEINFKRLIDSRKLKLSSNYDNFNYEDITTDFFTMFQNVSKSYIKEMDKDIIKKSGSTYISDNEVKVYSKKQNLNIKLEIGNIQYSNEYEAIFKLSVQDFFKQITENNLSMSDLTLIDSWKSQIFDEKVLNLIIYISKQKYKTDRWKKSVSILIKEINSQNLVKFSEVETYLDGKLKMDRRYLHIFETKTVLKRSFESKVN</sequence>
<reference evidence="2 3" key="1">
    <citation type="submission" date="2020-01" db="EMBL/GenBank/DDBJ databases">
        <title>Complete genome sequence of Mycoplasma felis strain Myco-2.</title>
        <authorList>
            <person name="Kinoshita Y."/>
            <person name="Niwa H."/>
            <person name="Uchida-Fujii E."/>
            <person name="Nukada T."/>
        </authorList>
    </citation>
    <scope>NUCLEOTIDE SEQUENCE [LARGE SCALE GENOMIC DNA]</scope>
    <source>
        <strain evidence="2 3">Myco-2</strain>
    </source>
</reference>
<accession>A0A809RTV2</accession>
<dbReference type="AlphaFoldDB" id="A0A809RTV2"/>
<protein>
    <recommendedName>
        <fullName evidence="1">Replicative helicase loading/DNA remodeling protein DnaB N-terminal winged helix domain-containing protein</fullName>
    </recommendedName>
</protein>
<dbReference type="RefSeq" id="WP_161553193.1">
    <property type="nucleotide sequence ID" value="NZ_AP022325.1"/>
</dbReference>